<evidence type="ECO:0000256" key="4">
    <source>
        <dbReference type="ARBA" id="ARBA00048741"/>
    </source>
</evidence>
<feature type="domain" description="Asparagine synthetase" evidence="5">
    <location>
        <begin position="224"/>
        <end position="632"/>
    </location>
</feature>
<reference evidence="6" key="1">
    <citation type="submission" date="2021-10" db="EMBL/GenBank/DDBJ databases">
        <title>Streptomyces nigrumlapis sp.nov.,an antimicrobial producing actinobacterium isolated from Black Gobi rocks.</title>
        <authorList>
            <person name="Wen Y."/>
            <person name="Zhang W."/>
            <person name="Liu X.G."/>
        </authorList>
    </citation>
    <scope>NUCLEOTIDE SEQUENCE</scope>
    <source>
        <strain evidence="6">ST13-2-2</strain>
    </source>
</reference>
<dbReference type="Gene3D" id="3.40.50.620">
    <property type="entry name" value="HUPs"/>
    <property type="match status" value="1"/>
</dbReference>
<evidence type="ECO:0000313" key="6">
    <source>
        <dbReference type="EMBL" id="UQA95160.1"/>
    </source>
</evidence>
<dbReference type="EMBL" id="CP086322">
    <property type="protein sequence ID" value="UQA95160.1"/>
    <property type="molecule type" value="Genomic_DNA"/>
</dbReference>
<dbReference type="InterPro" id="IPR014729">
    <property type="entry name" value="Rossmann-like_a/b/a_fold"/>
</dbReference>
<evidence type="ECO:0000256" key="1">
    <source>
        <dbReference type="ARBA" id="ARBA00005187"/>
    </source>
</evidence>
<evidence type="ECO:0000259" key="5">
    <source>
        <dbReference type="Pfam" id="PF00733"/>
    </source>
</evidence>
<protein>
    <recommendedName>
        <fullName evidence="2">asparagine synthase (glutamine-hydrolyzing)</fullName>
        <ecNumber evidence="2">6.3.5.4</ecNumber>
    </recommendedName>
</protein>
<name>A0ABY4MBT4_9ACTN</name>
<dbReference type="PANTHER" id="PTHR43284:SF1">
    <property type="entry name" value="ASPARAGINE SYNTHETASE"/>
    <property type="match status" value="1"/>
</dbReference>
<evidence type="ECO:0000256" key="3">
    <source>
        <dbReference type="ARBA" id="ARBA00022888"/>
    </source>
</evidence>
<keyword evidence="3" id="KW-0061">Asparagine biosynthesis</keyword>
<accession>A0ABY4MBT4</accession>
<evidence type="ECO:0000256" key="2">
    <source>
        <dbReference type="ARBA" id="ARBA00012737"/>
    </source>
</evidence>
<comment type="pathway">
    <text evidence="1">Amino-acid biosynthesis; L-asparagine biosynthesis; L-asparagine from L-aspartate (L-Gln route): step 1/1.</text>
</comment>
<keyword evidence="7" id="KW-1185">Reference proteome</keyword>
<gene>
    <name evidence="6" type="ORF">K9S39_27840</name>
</gene>
<dbReference type="RefSeq" id="WP_248866030.1">
    <property type="nucleotide sequence ID" value="NZ_CP086322.1"/>
</dbReference>
<keyword evidence="3" id="KW-0028">Amino-acid biosynthesis</keyword>
<comment type="catalytic activity">
    <reaction evidence="4">
        <text>L-aspartate + L-glutamine + ATP + H2O = L-asparagine + L-glutamate + AMP + diphosphate + H(+)</text>
        <dbReference type="Rhea" id="RHEA:12228"/>
        <dbReference type="ChEBI" id="CHEBI:15377"/>
        <dbReference type="ChEBI" id="CHEBI:15378"/>
        <dbReference type="ChEBI" id="CHEBI:29985"/>
        <dbReference type="ChEBI" id="CHEBI:29991"/>
        <dbReference type="ChEBI" id="CHEBI:30616"/>
        <dbReference type="ChEBI" id="CHEBI:33019"/>
        <dbReference type="ChEBI" id="CHEBI:58048"/>
        <dbReference type="ChEBI" id="CHEBI:58359"/>
        <dbReference type="ChEBI" id="CHEBI:456215"/>
        <dbReference type="EC" id="6.3.5.4"/>
    </reaction>
</comment>
<evidence type="ECO:0000313" key="7">
    <source>
        <dbReference type="Proteomes" id="UP000830115"/>
    </source>
</evidence>
<dbReference type="PANTHER" id="PTHR43284">
    <property type="entry name" value="ASPARAGINE SYNTHETASE (GLUTAMINE-HYDROLYZING)"/>
    <property type="match status" value="1"/>
</dbReference>
<dbReference type="SUPFAM" id="SSF52402">
    <property type="entry name" value="Adenine nucleotide alpha hydrolases-like"/>
    <property type="match status" value="1"/>
</dbReference>
<proteinExistence type="predicted"/>
<dbReference type="InterPro" id="IPR001962">
    <property type="entry name" value="Asn_synthase"/>
</dbReference>
<sequence>MDFLVLPDHPAADRLIACLHRRPTLRIVPYASGRPWIVGHWSRDETITARIGPRRIALLGTTSATRDGLTRLLRRLTSLDDLGDHLRAHLGDLPGSFFLMAAFGPEVRCQGSLSTYRQLHHTDIGGIAVAGNRPQNLAALGCEAAKTGLDRAPHLGTVDEETLAARLLTPFAPLPLALRQAWRSVHAVPPGHYLTFAPNGRHVVRRWWQPPAPDTPLPDAAEAVRDALSAAVRVRTRHGTLSADLSGGMDSTSLCFLAARAPHTRLITTAWQCRDPANDDNLWSARSAAHLSTGDHTGGGNVGEHLSLPYAEVPTWYTPPSDPGHTDPAGPLAAIRESARLSHHARLVAERGSRLHLVGVGGDELFSPRPVALDPRPAALNPRPVALHSLARRDLRTARQPLRARRLGRWTLPDPLRPLRDSLHTLWNGDSYPQWLATCTEQHGTTGAAWEIAPSMPPWAHPDAVTTVRRLLREAAAEAPEPYAALRAQHETVRAAVRAGEIVRGIDAVASAQGVAYEAPFLDDAVIKAALTVRLAGHTETGAYKPLLATAMRGLVPDAVLGRGTKGDHSAEVYAGLRRHRRALSALCDDSLLARLGLIRPDALRHVLTSLHPHTHTLLPLDPTLAAEYWLRSLPYGQLPPPAAVTPASATATAAP</sequence>
<dbReference type="EC" id="6.3.5.4" evidence="2"/>
<dbReference type="Pfam" id="PF00733">
    <property type="entry name" value="Asn_synthase"/>
    <property type="match status" value="1"/>
</dbReference>
<dbReference type="InterPro" id="IPR051786">
    <property type="entry name" value="ASN_synthetase/amidase"/>
</dbReference>
<dbReference type="Proteomes" id="UP000830115">
    <property type="component" value="Chromosome"/>
</dbReference>
<organism evidence="6 7">
    <name type="scientific">Streptomyces halobius</name>
    <dbReference type="NCBI Taxonomy" id="2879846"/>
    <lineage>
        <taxon>Bacteria</taxon>
        <taxon>Bacillati</taxon>
        <taxon>Actinomycetota</taxon>
        <taxon>Actinomycetes</taxon>
        <taxon>Kitasatosporales</taxon>
        <taxon>Streptomycetaceae</taxon>
        <taxon>Streptomyces</taxon>
    </lineage>
</organism>